<feature type="transmembrane region" description="Helical" evidence="8">
    <location>
        <begin position="91"/>
        <end position="113"/>
    </location>
</feature>
<feature type="transmembrane region" description="Helical" evidence="8">
    <location>
        <begin position="258"/>
        <end position="282"/>
    </location>
</feature>
<gene>
    <name evidence="9" type="ORF">FB472_1680</name>
</gene>
<feature type="transmembrane region" description="Helical" evidence="8">
    <location>
        <begin position="173"/>
        <end position="192"/>
    </location>
</feature>
<dbReference type="Pfam" id="PF01594">
    <property type="entry name" value="AI-2E_transport"/>
    <property type="match status" value="1"/>
</dbReference>
<evidence type="ECO:0000256" key="5">
    <source>
        <dbReference type="ARBA" id="ARBA00022692"/>
    </source>
</evidence>
<feature type="transmembrane region" description="Helical" evidence="8">
    <location>
        <begin position="233"/>
        <end position="252"/>
    </location>
</feature>
<dbReference type="AlphaFoldDB" id="A0A8H2K6Y1"/>
<protein>
    <submittedName>
        <fullName evidence="9">Putative PurR-regulated permease PerM</fullName>
    </submittedName>
</protein>
<evidence type="ECO:0000256" key="4">
    <source>
        <dbReference type="ARBA" id="ARBA00022475"/>
    </source>
</evidence>
<sequence>MRKSKRSPVSGPPSGTERISLRTMWTDRLGAWSTRALQVLLLLTLVSVTVFGLTQLKLVVIPVLIALILAAAASPLVMWMRRHGVGRMLSAWITLLGGILVLGGLITAIVFAVRDQWSELAASAVKGFEQLKGFALDGPLPIDQNALDEAWQAATDFVTSASFGLGAVQGVSSAAQVVTGVLLGVVILFFFLKDGDAIWEFFLRPMDGARRERGHRIGKTAVHTLGGYVRGTAIIASVDAIGIGAGLLFLQVPLALPLAVIVFLGAFIPLVGATVAGILASVVALVTNGWVVALIVLGIVVLVNQLEGNLLQPVVMAQSLSIHPLVILVALTTGTVLGGIVGAVLSVPIAAVGWSIIKTWNKDDALVGTPDEMKKGRASRSEV</sequence>
<reference evidence="9 10" key="1">
    <citation type="submission" date="2019-06" db="EMBL/GenBank/DDBJ databases">
        <title>Sequencing the genomes of 1000 actinobacteria strains.</title>
        <authorList>
            <person name="Klenk H.-P."/>
        </authorList>
    </citation>
    <scope>NUCLEOTIDE SEQUENCE [LARGE SCALE GENOMIC DNA]</scope>
    <source>
        <strain evidence="9 10">DSM 21947</strain>
    </source>
</reference>
<feature type="transmembrane region" description="Helical" evidence="8">
    <location>
        <begin position="59"/>
        <end position="79"/>
    </location>
</feature>
<dbReference type="InterPro" id="IPR002549">
    <property type="entry name" value="AI-2E-like"/>
</dbReference>
<accession>A0A8H2K6Y1</accession>
<keyword evidence="5 8" id="KW-0812">Transmembrane</keyword>
<evidence type="ECO:0000256" key="8">
    <source>
        <dbReference type="SAM" id="Phobius"/>
    </source>
</evidence>
<comment type="similarity">
    <text evidence="2">Belongs to the autoinducer-2 exporter (AI-2E) (TC 2.A.86) family.</text>
</comment>
<keyword evidence="3" id="KW-0813">Transport</keyword>
<comment type="caution">
    <text evidence="9">The sequence shown here is derived from an EMBL/GenBank/DDBJ whole genome shotgun (WGS) entry which is preliminary data.</text>
</comment>
<keyword evidence="4" id="KW-1003">Cell membrane</keyword>
<feature type="transmembrane region" description="Helical" evidence="8">
    <location>
        <begin position="289"/>
        <end position="306"/>
    </location>
</feature>
<evidence type="ECO:0000256" key="6">
    <source>
        <dbReference type="ARBA" id="ARBA00022989"/>
    </source>
</evidence>
<evidence type="ECO:0000313" key="10">
    <source>
        <dbReference type="Proteomes" id="UP000316560"/>
    </source>
</evidence>
<dbReference type="OrthoDB" id="9784366at2"/>
<dbReference type="PANTHER" id="PTHR21716:SF53">
    <property type="entry name" value="PERMEASE PERM-RELATED"/>
    <property type="match status" value="1"/>
</dbReference>
<dbReference type="EMBL" id="VFRA01000001">
    <property type="protein sequence ID" value="TQO20069.1"/>
    <property type="molecule type" value="Genomic_DNA"/>
</dbReference>
<evidence type="ECO:0000256" key="1">
    <source>
        <dbReference type="ARBA" id="ARBA00004651"/>
    </source>
</evidence>
<dbReference type="Proteomes" id="UP000316560">
    <property type="component" value="Unassembled WGS sequence"/>
</dbReference>
<dbReference type="PANTHER" id="PTHR21716">
    <property type="entry name" value="TRANSMEMBRANE PROTEIN"/>
    <property type="match status" value="1"/>
</dbReference>
<feature type="transmembrane region" description="Helical" evidence="8">
    <location>
        <begin position="326"/>
        <end position="352"/>
    </location>
</feature>
<keyword evidence="7 8" id="KW-0472">Membrane</keyword>
<evidence type="ECO:0000313" key="9">
    <source>
        <dbReference type="EMBL" id="TQO20069.1"/>
    </source>
</evidence>
<proteinExistence type="inferred from homology"/>
<name>A0A8H2K6Y1_9MICO</name>
<feature type="transmembrane region" description="Helical" evidence="8">
    <location>
        <begin position="32"/>
        <end position="53"/>
    </location>
</feature>
<organism evidence="9 10">
    <name type="scientific">Rhodoglobus vestalii</name>
    <dbReference type="NCBI Taxonomy" id="193384"/>
    <lineage>
        <taxon>Bacteria</taxon>
        <taxon>Bacillati</taxon>
        <taxon>Actinomycetota</taxon>
        <taxon>Actinomycetes</taxon>
        <taxon>Micrococcales</taxon>
        <taxon>Microbacteriaceae</taxon>
        <taxon>Rhodoglobus</taxon>
    </lineage>
</organism>
<keyword evidence="6 8" id="KW-1133">Transmembrane helix</keyword>
<evidence type="ECO:0000256" key="2">
    <source>
        <dbReference type="ARBA" id="ARBA00009773"/>
    </source>
</evidence>
<dbReference type="RefSeq" id="WP_141990475.1">
    <property type="nucleotide sequence ID" value="NZ_VFRA01000001.1"/>
</dbReference>
<dbReference type="GO" id="GO:0055085">
    <property type="term" value="P:transmembrane transport"/>
    <property type="evidence" value="ECO:0007669"/>
    <property type="project" value="TreeGrafter"/>
</dbReference>
<comment type="subcellular location">
    <subcellularLocation>
        <location evidence="1">Cell membrane</location>
        <topology evidence="1">Multi-pass membrane protein</topology>
    </subcellularLocation>
</comment>
<dbReference type="GO" id="GO:0005886">
    <property type="term" value="C:plasma membrane"/>
    <property type="evidence" value="ECO:0007669"/>
    <property type="project" value="UniProtKB-SubCell"/>
</dbReference>
<keyword evidence="10" id="KW-1185">Reference proteome</keyword>
<evidence type="ECO:0000256" key="3">
    <source>
        <dbReference type="ARBA" id="ARBA00022448"/>
    </source>
</evidence>
<evidence type="ECO:0000256" key="7">
    <source>
        <dbReference type="ARBA" id="ARBA00023136"/>
    </source>
</evidence>